<protein>
    <recommendedName>
        <fullName evidence="5">Transposase</fullName>
    </recommendedName>
</protein>
<evidence type="ECO:0000259" key="1">
    <source>
        <dbReference type="Pfam" id="PF01498"/>
    </source>
</evidence>
<comment type="caution">
    <text evidence="3">The sequence shown here is derived from an EMBL/GenBank/DDBJ whole genome shotgun (WGS) entry which is preliminary data.</text>
</comment>
<evidence type="ECO:0000313" key="4">
    <source>
        <dbReference type="Proteomes" id="UP001374579"/>
    </source>
</evidence>
<evidence type="ECO:0008006" key="5">
    <source>
        <dbReference type="Google" id="ProtNLM"/>
    </source>
</evidence>
<sequence>MAANVRVSDHETIRNRLHEGSLHSRRPAVRTPLTHAHRRARVEWCRRQLGWTRQQWSRVLFTDESCFTLSHPDGRVRVWRRQGERFIDGTVQERNRYGGGSVMVWGVFHLQGRTPLHLAHGILTKVRYRDEILQLIAIPALRYMGEGSTLQDDNATPHRACIVTNFHGQQGVPCMQWPACNSPGLAPIEHLWDVLGRRVRDNHPPPGNVAQLGELLLQEWVIIPQRTLGTFGKSMRRRCMECRASNGGHTRY</sequence>
<dbReference type="Pfam" id="PF01498">
    <property type="entry name" value="HTH_Tnp_Tc3_2"/>
    <property type="match status" value="1"/>
</dbReference>
<dbReference type="InterPro" id="IPR002492">
    <property type="entry name" value="Transposase_Tc1-like"/>
</dbReference>
<organism evidence="3 4">
    <name type="scientific">Littorina saxatilis</name>
    <dbReference type="NCBI Taxonomy" id="31220"/>
    <lineage>
        <taxon>Eukaryota</taxon>
        <taxon>Metazoa</taxon>
        <taxon>Spiralia</taxon>
        <taxon>Lophotrochozoa</taxon>
        <taxon>Mollusca</taxon>
        <taxon>Gastropoda</taxon>
        <taxon>Caenogastropoda</taxon>
        <taxon>Littorinimorpha</taxon>
        <taxon>Littorinoidea</taxon>
        <taxon>Littorinidae</taxon>
        <taxon>Littorina</taxon>
    </lineage>
</organism>
<proteinExistence type="predicted"/>
<dbReference type="InterPro" id="IPR052338">
    <property type="entry name" value="Transposase_5"/>
</dbReference>
<feature type="domain" description="Transposase Tc1-like" evidence="1">
    <location>
        <begin position="9"/>
        <end position="48"/>
    </location>
</feature>
<dbReference type="Pfam" id="PF13358">
    <property type="entry name" value="DDE_3"/>
    <property type="match status" value="1"/>
</dbReference>
<keyword evidence="4" id="KW-1185">Reference proteome</keyword>
<dbReference type="PANTHER" id="PTHR23022:SF135">
    <property type="entry name" value="SI:DKEY-77F5.3"/>
    <property type="match status" value="1"/>
</dbReference>
<dbReference type="GO" id="GO:0006313">
    <property type="term" value="P:DNA transposition"/>
    <property type="evidence" value="ECO:0007669"/>
    <property type="project" value="InterPro"/>
</dbReference>
<dbReference type="PANTHER" id="PTHR23022">
    <property type="entry name" value="TRANSPOSABLE ELEMENT-RELATED"/>
    <property type="match status" value="1"/>
</dbReference>
<gene>
    <name evidence="3" type="ORF">V1264_006712</name>
</gene>
<dbReference type="GO" id="GO:0003677">
    <property type="term" value="F:DNA binding"/>
    <property type="evidence" value="ECO:0007669"/>
    <property type="project" value="InterPro"/>
</dbReference>
<evidence type="ECO:0000259" key="2">
    <source>
        <dbReference type="Pfam" id="PF13358"/>
    </source>
</evidence>
<dbReference type="AlphaFoldDB" id="A0AAN9G4T7"/>
<dbReference type="GO" id="GO:0015074">
    <property type="term" value="P:DNA integration"/>
    <property type="evidence" value="ECO:0007669"/>
    <property type="project" value="InterPro"/>
</dbReference>
<dbReference type="Proteomes" id="UP001374579">
    <property type="component" value="Unassembled WGS sequence"/>
</dbReference>
<dbReference type="Gene3D" id="3.30.420.10">
    <property type="entry name" value="Ribonuclease H-like superfamily/Ribonuclease H"/>
    <property type="match status" value="1"/>
</dbReference>
<dbReference type="InterPro" id="IPR038717">
    <property type="entry name" value="Tc1-like_DDE_dom"/>
</dbReference>
<reference evidence="3 4" key="1">
    <citation type="submission" date="2024-02" db="EMBL/GenBank/DDBJ databases">
        <title>Chromosome-scale genome assembly of the rough periwinkle Littorina saxatilis.</title>
        <authorList>
            <person name="De Jode A."/>
            <person name="Faria R."/>
            <person name="Formenti G."/>
            <person name="Sims Y."/>
            <person name="Smith T.P."/>
            <person name="Tracey A."/>
            <person name="Wood J.M.D."/>
            <person name="Zagrodzka Z.B."/>
            <person name="Johannesson K."/>
            <person name="Butlin R.K."/>
            <person name="Leder E.H."/>
        </authorList>
    </citation>
    <scope>NUCLEOTIDE SEQUENCE [LARGE SCALE GENOMIC DNA]</scope>
    <source>
        <strain evidence="3">Snail1</strain>
        <tissue evidence="3">Muscle</tissue>
    </source>
</reference>
<feature type="domain" description="Tc1-like transposase DDE" evidence="2">
    <location>
        <begin position="58"/>
        <end position="203"/>
    </location>
</feature>
<dbReference type="EMBL" id="JBAMIC010000018">
    <property type="protein sequence ID" value="KAK7095281.1"/>
    <property type="molecule type" value="Genomic_DNA"/>
</dbReference>
<evidence type="ECO:0000313" key="3">
    <source>
        <dbReference type="EMBL" id="KAK7095281.1"/>
    </source>
</evidence>
<name>A0AAN9G4T7_9CAEN</name>
<dbReference type="InterPro" id="IPR036397">
    <property type="entry name" value="RNaseH_sf"/>
</dbReference>
<accession>A0AAN9G4T7</accession>